<dbReference type="EMBL" id="HBFP01008422">
    <property type="protein sequence ID" value="CAD8821628.1"/>
    <property type="molecule type" value="Transcribed_RNA"/>
</dbReference>
<evidence type="ECO:0000256" key="2">
    <source>
        <dbReference type="ARBA" id="ARBA00022827"/>
    </source>
</evidence>
<dbReference type="SUPFAM" id="SSF51905">
    <property type="entry name" value="FAD/NAD(P)-binding domain"/>
    <property type="match status" value="1"/>
</dbReference>
<evidence type="ECO:0000259" key="4">
    <source>
        <dbReference type="Pfam" id="PF01494"/>
    </source>
</evidence>
<organism evidence="5">
    <name type="scientific">Timspurckia oligopyrenoides</name>
    <dbReference type="NCBI Taxonomy" id="708627"/>
    <lineage>
        <taxon>Eukaryota</taxon>
        <taxon>Rhodophyta</taxon>
        <taxon>Bangiophyceae</taxon>
        <taxon>Porphyridiales</taxon>
        <taxon>Porphyridiaceae</taxon>
        <taxon>Timspurckia</taxon>
    </lineage>
</organism>
<protein>
    <recommendedName>
        <fullName evidence="4">FAD-binding domain-containing protein</fullName>
    </recommendedName>
</protein>
<dbReference type="InterPro" id="IPR002938">
    <property type="entry name" value="FAD-bd"/>
</dbReference>
<dbReference type="GO" id="GO:0016491">
    <property type="term" value="F:oxidoreductase activity"/>
    <property type="evidence" value="ECO:0007669"/>
    <property type="project" value="UniProtKB-KW"/>
</dbReference>
<gene>
    <name evidence="5" type="ORF">TOLI1172_LOCUS6023</name>
</gene>
<dbReference type="GO" id="GO:0044550">
    <property type="term" value="P:secondary metabolite biosynthetic process"/>
    <property type="evidence" value="ECO:0007669"/>
    <property type="project" value="TreeGrafter"/>
</dbReference>
<dbReference type="PRINTS" id="PR00420">
    <property type="entry name" value="RNGMNOXGNASE"/>
</dbReference>
<dbReference type="GO" id="GO:0071949">
    <property type="term" value="F:FAD binding"/>
    <property type="evidence" value="ECO:0007669"/>
    <property type="project" value="InterPro"/>
</dbReference>
<dbReference type="InterPro" id="IPR036188">
    <property type="entry name" value="FAD/NAD-bd_sf"/>
</dbReference>
<keyword evidence="2" id="KW-0274">FAD</keyword>
<dbReference type="Pfam" id="PF01494">
    <property type="entry name" value="FAD_binding_3"/>
    <property type="match status" value="1"/>
</dbReference>
<dbReference type="InterPro" id="IPR051104">
    <property type="entry name" value="FAD_monoxygenase"/>
</dbReference>
<evidence type="ECO:0000313" key="5">
    <source>
        <dbReference type="EMBL" id="CAD8821628.1"/>
    </source>
</evidence>
<dbReference type="Gene3D" id="3.50.50.60">
    <property type="entry name" value="FAD/NAD(P)-binding domain"/>
    <property type="match status" value="1"/>
</dbReference>
<feature type="domain" description="FAD-binding" evidence="4">
    <location>
        <begin position="48"/>
        <end position="417"/>
    </location>
</feature>
<name>A0A7S1ET01_9RHOD</name>
<keyword evidence="1" id="KW-0285">Flavoprotein</keyword>
<reference evidence="5" key="1">
    <citation type="submission" date="2021-01" db="EMBL/GenBank/DDBJ databases">
        <authorList>
            <person name="Corre E."/>
            <person name="Pelletier E."/>
            <person name="Niang G."/>
            <person name="Scheremetjew M."/>
            <person name="Finn R."/>
            <person name="Kale V."/>
            <person name="Holt S."/>
            <person name="Cochrane G."/>
            <person name="Meng A."/>
            <person name="Brown T."/>
            <person name="Cohen L."/>
        </authorList>
    </citation>
    <scope>NUCLEOTIDE SEQUENCE</scope>
    <source>
        <strain evidence="5">CCMP3278</strain>
    </source>
</reference>
<sequence length="467" mass="51051">MFFVFSLFQSKGSFSCRLNSGSGLSSKSLICAVSRSSSDSVRSRKPENVAIVGSGIGGLSAALALLKTQNTGVDKITIFESRKGLDTDLGGALNINGGASVLINKYDLPIETISRPFSKVVARNADGSINGGRTLFELDLDKAVNNNPRAQETLRNHKNGNLLMLSVMRDTLQKMLYDEVMATEKVEIVRRRVSWLELVKNSKARVILDAADVFESEFDLIIGADGVKSVVRAFLAGNGSQERANYSGIRVQFAVNSKRYNENTLTNGVVSQWFGNGGFALHYGAGKDNELIAFPFRSTRKSRENSEYDSASIQDDCRHRMETCGMPLEIVNALDRCDRFIDTSTYYHKILPSSSNGVCILLGDSFHAMPPFLGQGANQSIQDAHVLAKCISEIGVNYSNQQSALLAYERIRKGPTAKIITTSRLAGWMETQPAPLGTFIRNSLFQALSSADLTARIFLNSSIPEIL</sequence>
<dbReference type="PANTHER" id="PTHR46720">
    <property type="entry name" value="HYDROXYLASE, PUTATIVE (AFU_ORTHOLOGUE AFUA_3G01460)-RELATED"/>
    <property type="match status" value="1"/>
</dbReference>
<evidence type="ECO:0000256" key="3">
    <source>
        <dbReference type="ARBA" id="ARBA00023002"/>
    </source>
</evidence>
<dbReference type="PANTHER" id="PTHR46720:SF3">
    <property type="entry name" value="FAD-BINDING DOMAIN-CONTAINING PROTEIN-RELATED"/>
    <property type="match status" value="1"/>
</dbReference>
<accession>A0A7S1ET01</accession>
<evidence type="ECO:0000256" key="1">
    <source>
        <dbReference type="ARBA" id="ARBA00022630"/>
    </source>
</evidence>
<keyword evidence="3" id="KW-0560">Oxidoreductase</keyword>
<proteinExistence type="predicted"/>
<dbReference type="AlphaFoldDB" id="A0A7S1ET01"/>